<evidence type="ECO:0000256" key="1">
    <source>
        <dbReference type="ARBA" id="ARBA00004829"/>
    </source>
</evidence>
<protein>
    <submittedName>
        <fullName evidence="7">Phytoene desaturase</fullName>
    </submittedName>
</protein>
<feature type="domain" description="Amine oxidase" evidence="6">
    <location>
        <begin position="13"/>
        <end position="487"/>
    </location>
</feature>
<dbReference type="EMBL" id="CP041253">
    <property type="protein sequence ID" value="QDH78807.1"/>
    <property type="molecule type" value="Genomic_DNA"/>
</dbReference>
<dbReference type="InterPro" id="IPR002937">
    <property type="entry name" value="Amino_oxidase"/>
</dbReference>
<evidence type="ECO:0000256" key="5">
    <source>
        <dbReference type="RuleBase" id="RU362075"/>
    </source>
</evidence>
<reference evidence="7 8" key="1">
    <citation type="submission" date="2019-06" db="EMBL/GenBank/DDBJ databases">
        <title>Echinicola alkalisoli sp. nov. isolated from saline soil.</title>
        <authorList>
            <person name="Sun J.-Q."/>
            <person name="Xu L."/>
        </authorList>
    </citation>
    <scope>NUCLEOTIDE SEQUENCE [LARGE SCALE GENOMIC DNA]</scope>
    <source>
        <strain evidence="7 8">LN3S3</strain>
    </source>
</reference>
<comment type="pathway">
    <text evidence="1 5">Carotenoid biosynthesis.</text>
</comment>
<organism evidence="7 8">
    <name type="scientific">Echinicola soli</name>
    <dbReference type="NCBI Taxonomy" id="2591634"/>
    <lineage>
        <taxon>Bacteria</taxon>
        <taxon>Pseudomonadati</taxon>
        <taxon>Bacteroidota</taxon>
        <taxon>Cytophagia</taxon>
        <taxon>Cytophagales</taxon>
        <taxon>Cyclobacteriaceae</taxon>
        <taxon>Echinicola</taxon>
    </lineage>
</organism>
<evidence type="ECO:0000313" key="7">
    <source>
        <dbReference type="EMBL" id="QDH78807.1"/>
    </source>
</evidence>
<keyword evidence="4 5" id="KW-0560">Oxidoreductase</keyword>
<name>A0A514CG54_9BACT</name>
<dbReference type="InterPro" id="IPR036188">
    <property type="entry name" value="FAD/NAD-bd_sf"/>
</dbReference>
<dbReference type="KEGG" id="echi:FKX85_07065"/>
<evidence type="ECO:0000256" key="3">
    <source>
        <dbReference type="ARBA" id="ARBA00022746"/>
    </source>
</evidence>
<dbReference type="PANTHER" id="PTHR43734:SF1">
    <property type="entry name" value="PHYTOENE DESATURASE"/>
    <property type="match status" value="1"/>
</dbReference>
<dbReference type="AlphaFoldDB" id="A0A514CG54"/>
<dbReference type="Pfam" id="PF01593">
    <property type="entry name" value="Amino_oxidase"/>
    <property type="match status" value="1"/>
</dbReference>
<keyword evidence="3 5" id="KW-0125">Carotenoid biosynthesis</keyword>
<dbReference type="Proteomes" id="UP000316614">
    <property type="component" value="Chromosome"/>
</dbReference>
<dbReference type="GO" id="GO:0016117">
    <property type="term" value="P:carotenoid biosynthetic process"/>
    <property type="evidence" value="ECO:0007669"/>
    <property type="project" value="UniProtKB-KW"/>
</dbReference>
<dbReference type="PANTHER" id="PTHR43734">
    <property type="entry name" value="PHYTOENE DESATURASE"/>
    <property type="match status" value="1"/>
</dbReference>
<dbReference type="OrthoDB" id="9774675at2"/>
<evidence type="ECO:0000256" key="4">
    <source>
        <dbReference type="ARBA" id="ARBA00023002"/>
    </source>
</evidence>
<dbReference type="InterPro" id="IPR014105">
    <property type="entry name" value="Carotenoid/retinoid_OxRdtase"/>
</dbReference>
<evidence type="ECO:0000259" key="6">
    <source>
        <dbReference type="Pfam" id="PF01593"/>
    </source>
</evidence>
<keyword evidence="8" id="KW-1185">Reference proteome</keyword>
<accession>A0A514CG54</accession>
<evidence type="ECO:0000256" key="2">
    <source>
        <dbReference type="ARBA" id="ARBA00006046"/>
    </source>
</evidence>
<sequence>MGKEEAIVIGAGFAGIAAATTLAHQGFRVTVLEKNDSAGGRARKFSSAGFTFDMGPSWYWMPDIFEKYFARFGKHPSDYYNLVRLDPSYKVVFGENDELLMPANYEALQALFESLEPGAGERLQVFLDQAARKYKVGIQDWVYKPCQSVWEFAQPGIFNDFIRLDLFQSMQKHVRSFFKHEKLVQIMEFPVLFLGQTAKKIPALYSMMNYADLVLGTWYPMGGMHEIIKAMVILAEEKGVRFEYNADVSHINILNGMATSVVLKDDRKFYADVIIAGADYHHVETKLLPPGASNYSEGYWDKRTLAPSSLIFYLGVDDRIDHLQHHNLFFDEPLAPHASAIYDKPDWPEKPLFYVCCPSKTDPSVAPAGKENLFILIPLAPDLEDTEEKREAYYNLVMKRLENHTGQAIREKVCYKRSYAHRDFINDYNAFKGNAYGLANTLGQTAMLKPKIRNKKVSNLFYTGQLTVPGPGVPPSLISGQVVADEVTKAYLSTSLQH</sequence>
<evidence type="ECO:0000313" key="8">
    <source>
        <dbReference type="Proteomes" id="UP000316614"/>
    </source>
</evidence>
<proteinExistence type="inferred from homology"/>
<gene>
    <name evidence="7" type="primary">crtI</name>
    <name evidence="7" type="ORF">FKX85_07065</name>
</gene>
<dbReference type="GO" id="GO:0016491">
    <property type="term" value="F:oxidoreductase activity"/>
    <property type="evidence" value="ECO:0007669"/>
    <property type="project" value="UniProtKB-KW"/>
</dbReference>
<dbReference type="Gene3D" id="3.50.50.60">
    <property type="entry name" value="FAD/NAD(P)-binding domain"/>
    <property type="match status" value="2"/>
</dbReference>
<comment type="similarity">
    <text evidence="2 5">Belongs to the carotenoid/retinoid oxidoreductase family.</text>
</comment>
<dbReference type="RefSeq" id="WP_141614060.1">
    <property type="nucleotide sequence ID" value="NZ_CP041253.1"/>
</dbReference>
<dbReference type="NCBIfam" id="TIGR02734">
    <property type="entry name" value="crtI_fam"/>
    <property type="match status" value="1"/>
</dbReference>
<dbReference type="SUPFAM" id="SSF51905">
    <property type="entry name" value="FAD/NAD(P)-binding domain"/>
    <property type="match status" value="1"/>
</dbReference>